<evidence type="ECO:0000313" key="2">
    <source>
        <dbReference type="Proteomes" id="UP001150879"/>
    </source>
</evidence>
<dbReference type="OrthoDB" id="4339062at2759"/>
<name>A0A9W9IX57_9EURO</name>
<evidence type="ECO:0000313" key="1">
    <source>
        <dbReference type="EMBL" id="KAJ5185151.1"/>
    </source>
</evidence>
<accession>A0A9W9IX57</accession>
<comment type="caution">
    <text evidence="1">The sequence shown here is derived from an EMBL/GenBank/DDBJ whole genome shotgun (WGS) entry which is preliminary data.</text>
</comment>
<reference evidence="1" key="2">
    <citation type="journal article" date="2023" name="IMA Fungus">
        <title>Comparative genomic study of the Penicillium genus elucidates a diverse pangenome and 15 lateral gene transfer events.</title>
        <authorList>
            <person name="Petersen C."/>
            <person name="Sorensen T."/>
            <person name="Nielsen M.R."/>
            <person name="Sondergaard T.E."/>
            <person name="Sorensen J.L."/>
            <person name="Fitzpatrick D.A."/>
            <person name="Frisvad J.C."/>
            <person name="Nielsen K.L."/>
        </authorList>
    </citation>
    <scope>NUCLEOTIDE SEQUENCE</scope>
    <source>
        <strain evidence="1">IBT 16849</strain>
    </source>
</reference>
<protein>
    <submittedName>
        <fullName evidence="1">Uncharacterized protein</fullName>
    </submittedName>
</protein>
<reference evidence="1" key="1">
    <citation type="submission" date="2022-11" db="EMBL/GenBank/DDBJ databases">
        <authorList>
            <person name="Petersen C."/>
        </authorList>
    </citation>
    <scope>NUCLEOTIDE SEQUENCE</scope>
    <source>
        <strain evidence="1">IBT 16849</strain>
    </source>
</reference>
<dbReference type="Proteomes" id="UP001150879">
    <property type="component" value="Unassembled WGS sequence"/>
</dbReference>
<dbReference type="AlphaFoldDB" id="A0A9W9IX57"/>
<dbReference type="EMBL" id="JAPQKP010000006">
    <property type="protein sequence ID" value="KAJ5185151.1"/>
    <property type="molecule type" value="Genomic_DNA"/>
</dbReference>
<gene>
    <name evidence="1" type="ORF">N7472_009991</name>
</gene>
<proteinExistence type="predicted"/>
<organism evidence="1 2">
    <name type="scientific">Penicillium cf. griseofulvum</name>
    <dbReference type="NCBI Taxonomy" id="2972120"/>
    <lineage>
        <taxon>Eukaryota</taxon>
        <taxon>Fungi</taxon>
        <taxon>Dikarya</taxon>
        <taxon>Ascomycota</taxon>
        <taxon>Pezizomycotina</taxon>
        <taxon>Eurotiomycetes</taxon>
        <taxon>Eurotiomycetidae</taxon>
        <taxon>Eurotiales</taxon>
        <taxon>Aspergillaceae</taxon>
        <taxon>Penicillium</taxon>
    </lineage>
</organism>
<sequence length="139" mass="16406">MPPPTGNLIRDAESTWEQAYHDAWRHFQTCIMEVLGRLQWHNPSLEDHQTTIERLSRLPIEVDNIRSTGQAMFEHSPGCQTVRDAPITYFATDFIRDCLDLHFRLHMLAWRLMNCPMSDRTVYNRLLRLLDSIKDRVPD</sequence>
<keyword evidence="2" id="KW-1185">Reference proteome</keyword>